<comment type="cofactor">
    <cofactor evidence="1">
        <name>adenosylcob(III)alamin</name>
        <dbReference type="ChEBI" id="CHEBI:18408"/>
    </cofactor>
</comment>
<organism evidence="7 8">
    <name type="scientific">Metabacillus arenae</name>
    <dbReference type="NCBI Taxonomy" id="2771434"/>
    <lineage>
        <taxon>Bacteria</taxon>
        <taxon>Bacillati</taxon>
        <taxon>Bacillota</taxon>
        <taxon>Bacilli</taxon>
        <taxon>Bacillales</taxon>
        <taxon>Bacillaceae</taxon>
        <taxon>Metabacillus</taxon>
    </lineage>
</organism>
<gene>
    <name evidence="7" type="ORF">IC621_00875</name>
</gene>
<reference evidence="7" key="1">
    <citation type="submission" date="2020-09" db="EMBL/GenBank/DDBJ databases">
        <title>A novel bacterium of genus Bacillus, isolated from South China Sea.</title>
        <authorList>
            <person name="Huang H."/>
            <person name="Mo K."/>
            <person name="Hu Y."/>
        </authorList>
    </citation>
    <scope>NUCLEOTIDE SEQUENCE</scope>
    <source>
        <strain evidence="7">IB182487</strain>
    </source>
</reference>
<proteinExistence type="inferred from homology"/>
<dbReference type="GO" id="GO:0016866">
    <property type="term" value="F:intramolecular transferase activity"/>
    <property type="evidence" value="ECO:0007669"/>
    <property type="project" value="InterPro"/>
</dbReference>
<sequence>MNKGWGKENQKTVELWLKEVERALKGKNVASIETLTYEGIKLKPLYTKADCRHKNFSFGKKTGHDWTVCQKIQFYSSAEDLNNQILNRLENGLTTIYLEDFSFVKSGEELGKAFKSIDLTQIHFFFDFSHHVEKLSIFRQFLKEKVSDLSALKGVIAFDPLEKLMLRGNGAGFYDELAEHLQWIEKESPSLKGIFTKGDLYNRSGSSSVQEIAYTFSSWLEVLDHLSSRGFSYLYLAKQTVFSFSIGSEFFTEIAKLRAAKQIWATIIEGFEGHEELDDPYIHCNTAVLNKTLSDVHVNLLRTTTEAFSAALAGITSLNIGPYGEICGKFDQKAERLARNTHYILKEESYLTKVTDPVAGSYYVENLTNELAEKAWNKIGFIEDKGGFLETLKCGKIQVEINAMASTRIGDINTRVKGMVGTTIFANLEDDIQECKGFQFKKMINQKPNFIAPIKPLRLAEHFEQLRINALSYKKKKGHLPKVGVIVLGRLKDYKHRLDFIQGILSAGGFETVAAIENDLEIIKGFPLVLLCGQDRAYEELDEKSITQVKNSLQVKEIMIVGAPPRHLREWKSITNKMNVYQFLQVVSELLEVSE</sequence>
<dbReference type="PANTHER" id="PTHR48101:SF1">
    <property type="entry name" value="METHYLMALONYL-COA MUTASE, LARGE SUBUNIT"/>
    <property type="match status" value="1"/>
</dbReference>
<dbReference type="PANTHER" id="PTHR48101">
    <property type="entry name" value="METHYLMALONYL-COA MUTASE, MITOCHONDRIAL-RELATED"/>
    <property type="match status" value="1"/>
</dbReference>
<dbReference type="GO" id="GO:0031419">
    <property type="term" value="F:cobalamin binding"/>
    <property type="evidence" value="ECO:0007669"/>
    <property type="project" value="UniProtKB-KW"/>
</dbReference>
<evidence type="ECO:0000256" key="5">
    <source>
        <dbReference type="ARBA" id="ARBA00023285"/>
    </source>
</evidence>
<dbReference type="SUPFAM" id="SSF51703">
    <property type="entry name" value="Cobalamin (vitamin B12)-dependent enzymes"/>
    <property type="match status" value="1"/>
</dbReference>
<accession>A0A926RZ72</accession>
<feature type="domain" description="Methylmalonyl-CoA mutase alpha/beta chain catalytic" evidence="6">
    <location>
        <begin position="104"/>
        <end position="446"/>
    </location>
</feature>
<evidence type="ECO:0000256" key="2">
    <source>
        <dbReference type="ARBA" id="ARBA00008465"/>
    </source>
</evidence>
<keyword evidence="8" id="KW-1185">Reference proteome</keyword>
<dbReference type="RefSeq" id="WP_191154792.1">
    <property type="nucleotide sequence ID" value="NZ_JACXAI010000001.1"/>
</dbReference>
<evidence type="ECO:0000256" key="1">
    <source>
        <dbReference type="ARBA" id="ARBA00001922"/>
    </source>
</evidence>
<protein>
    <recommendedName>
        <fullName evidence="6">Methylmalonyl-CoA mutase alpha/beta chain catalytic domain-containing protein</fullName>
    </recommendedName>
</protein>
<dbReference type="SUPFAM" id="SSF52242">
    <property type="entry name" value="Cobalamin (vitamin B12)-binding domain"/>
    <property type="match status" value="1"/>
</dbReference>
<evidence type="ECO:0000313" key="7">
    <source>
        <dbReference type="EMBL" id="MBD1378769.1"/>
    </source>
</evidence>
<keyword evidence="4" id="KW-0413">Isomerase</keyword>
<dbReference type="EMBL" id="JACXAI010000001">
    <property type="protein sequence ID" value="MBD1378769.1"/>
    <property type="molecule type" value="Genomic_DNA"/>
</dbReference>
<evidence type="ECO:0000256" key="4">
    <source>
        <dbReference type="ARBA" id="ARBA00023235"/>
    </source>
</evidence>
<dbReference type="Proteomes" id="UP000626844">
    <property type="component" value="Unassembled WGS sequence"/>
</dbReference>
<dbReference type="Gene3D" id="3.20.20.240">
    <property type="entry name" value="Methylmalonyl-CoA mutase"/>
    <property type="match status" value="1"/>
</dbReference>
<dbReference type="Pfam" id="PF01642">
    <property type="entry name" value="MM_CoA_mutase"/>
    <property type="match status" value="1"/>
</dbReference>
<comment type="similarity">
    <text evidence="2">Belongs to the methylmalonyl-CoA mutase family.</text>
</comment>
<dbReference type="InterPro" id="IPR036724">
    <property type="entry name" value="Cobalamin-bd_sf"/>
</dbReference>
<evidence type="ECO:0000256" key="3">
    <source>
        <dbReference type="ARBA" id="ARBA00022628"/>
    </source>
</evidence>
<dbReference type="Gene3D" id="3.40.50.280">
    <property type="entry name" value="Cobalamin-binding domain"/>
    <property type="match status" value="1"/>
</dbReference>
<comment type="caution">
    <text evidence="7">The sequence shown here is derived from an EMBL/GenBank/DDBJ whole genome shotgun (WGS) entry which is preliminary data.</text>
</comment>
<keyword evidence="3" id="KW-0846">Cobalamin</keyword>
<dbReference type="AlphaFoldDB" id="A0A926RZ72"/>
<dbReference type="GO" id="GO:0046872">
    <property type="term" value="F:metal ion binding"/>
    <property type="evidence" value="ECO:0007669"/>
    <property type="project" value="InterPro"/>
</dbReference>
<evidence type="ECO:0000313" key="8">
    <source>
        <dbReference type="Proteomes" id="UP000626844"/>
    </source>
</evidence>
<dbReference type="InterPro" id="IPR016176">
    <property type="entry name" value="Cbl-dep_enz_cat"/>
</dbReference>
<name>A0A926RZ72_9BACI</name>
<keyword evidence="5" id="KW-0170">Cobalt</keyword>
<dbReference type="InterPro" id="IPR006099">
    <property type="entry name" value="MeMalonylCoA_mutase_a/b_cat"/>
</dbReference>
<evidence type="ECO:0000259" key="6">
    <source>
        <dbReference type="Pfam" id="PF01642"/>
    </source>
</evidence>